<dbReference type="HOGENOM" id="CLU_086407_4_1_7"/>
<evidence type="ECO:0000313" key="1">
    <source>
        <dbReference type="EMBL" id="ABK99099.1"/>
    </source>
</evidence>
<dbReference type="SUPFAM" id="SSF81301">
    <property type="entry name" value="Nucleotidyltransferase"/>
    <property type="match status" value="1"/>
</dbReference>
<dbReference type="RefSeq" id="WP_011735392.1">
    <property type="nucleotide sequence ID" value="NC_008609.1"/>
</dbReference>
<evidence type="ECO:0000313" key="2">
    <source>
        <dbReference type="Proteomes" id="UP000006732"/>
    </source>
</evidence>
<dbReference type="EMBL" id="CP000482">
    <property type="protein sequence ID" value="ABK99099.1"/>
    <property type="molecule type" value="Genomic_DNA"/>
</dbReference>
<dbReference type="InterPro" id="IPR043519">
    <property type="entry name" value="NT_sf"/>
</dbReference>
<dbReference type="AlphaFoldDB" id="A1AP29"/>
<dbReference type="PANTHER" id="PTHR34822">
    <property type="entry name" value="GRPB DOMAIN PROTEIN (AFU_ORTHOLOGUE AFUA_1G01530)"/>
    <property type="match status" value="1"/>
</dbReference>
<organism evidence="1 2">
    <name type="scientific">Pelobacter propionicus (strain DSM 2379 / NBRC 103807 / OttBd1)</name>
    <dbReference type="NCBI Taxonomy" id="338966"/>
    <lineage>
        <taxon>Bacteria</taxon>
        <taxon>Pseudomonadati</taxon>
        <taxon>Thermodesulfobacteriota</taxon>
        <taxon>Desulfuromonadia</taxon>
        <taxon>Desulfuromonadales</taxon>
        <taxon>Desulfuromonadaceae</taxon>
        <taxon>Pelobacter</taxon>
    </lineage>
</organism>
<dbReference type="KEGG" id="ppd:Ppro_1483"/>
<accession>A1AP29</accession>
<reference evidence="1 2" key="1">
    <citation type="submission" date="2006-10" db="EMBL/GenBank/DDBJ databases">
        <title>Complete sequence of chromosome of Pelobacter propionicus DSM 2379.</title>
        <authorList>
            <consortium name="US DOE Joint Genome Institute"/>
            <person name="Copeland A."/>
            <person name="Lucas S."/>
            <person name="Lapidus A."/>
            <person name="Barry K."/>
            <person name="Detter J.C."/>
            <person name="Glavina del Rio T."/>
            <person name="Hammon N."/>
            <person name="Israni S."/>
            <person name="Dalin E."/>
            <person name="Tice H."/>
            <person name="Pitluck S."/>
            <person name="Saunders E."/>
            <person name="Brettin T."/>
            <person name="Bruce D."/>
            <person name="Han C."/>
            <person name="Tapia R."/>
            <person name="Schmutz J."/>
            <person name="Larimer F."/>
            <person name="Land M."/>
            <person name="Hauser L."/>
            <person name="Kyrpides N."/>
            <person name="Kim E."/>
            <person name="Lovley D."/>
            <person name="Richardson P."/>
        </authorList>
    </citation>
    <scope>NUCLEOTIDE SEQUENCE [LARGE SCALE GENOMIC DNA]</scope>
    <source>
        <strain evidence="2">DSM 2379 / NBRC 103807 / OttBd1</strain>
    </source>
</reference>
<sequence length="197" mass="23418">MKPETLDEKVKRVLRDRIEVVPYDACWPLLFEEEKAYLLAMFPQDLIRRVEHFGSTSVPGLAAKPVIDMLIEVSSLERTKVEIAQVLERKGYDYFWRASHGEEVPPFYAWFIKRNGRGERTHHLHMVESHFEQWDRLLFRDYLRSHPEEAARYQELKLSLCRQYGDDRIAYTRAKTGFIVELTKRAQGRTQHAVRHM</sequence>
<protein>
    <recommendedName>
        <fullName evidence="3">Glutamate-rich protein grpB</fullName>
    </recommendedName>
</protein>
<dbReference type="Proteomes" id="UP000006732">
    <property type="component" value="Chromosome"/>
</dbReference>
<dbReference type="OrthoDB" id="9799092at2"/>
<evidence type="ECO:0008006" key="3">
    <source>
        <dbReference type="Google" id="ProtNLM"/>
    </source>
</evidence>
<name>A1AP29_PELPD</name>
<dbReference type="Pfam" id="PF04229">
    <property type="entry name" value="GrpB"/>
    <property type="match status" value="1"/>
</dbReference>
<dbReference type="InterPro" id="IPR007344">
    <property type="entry name" value="GrpB/CoaE"/>
</dbReference>
<gene>
    <name evidence="1" type="ordered locus">Ppro_1483</name>
</gene>
<dbReference type="Gene3D" id="3.30.460.10">
    <property type="entry name" value="Beta Polymerase, domain 2"/>
    <property type="match status" value="1"/>
</dbReference>
<dbReference type="STRING" id="338966.Ppro_1483"/>
<proteinExistence type="predicted"/>
<dbReference type="eggNOG" id="COG2320">
    <property type="taxonomic scope" value="Bacteria"/>
</dbReference>
<keyword evidence="2" id="KW-1185">Reference proteome</keyword>
<dbReference type="PANTHER" id="PTHR34822:SF1">
    <property type="entry name" value="GRPB FAMILY PROTEIN"/>
    <property type="match status" value="1"/>
</dbReference>